<feature type="region of interest" description="Disordered" evidence="1">
    <location>
        <begin position="1"/>
        <end position="66"/>
    </location>
</feature>
<keyword evidence="3" id="KW-1185">Reference proteome</keyword>
<feature type="compositionally biased region" description="Polar residues" evidence="1">
    <location>
        <begin position="1"/>
        <end position="20"/>
    </location>
</feature>
<evidence type="ECO:0000256" key="1">
    <source>
        <dbReference type="SAM" id="MobiDB-lite"/>
    </source>
</evidence>
<accession>A0ABR2QF25</accession>
<name>A0ABR2QF25_9ROSI</name>
<gene>
    <name evidence="2" type="ORF">V6N11_070459</name>
</gene>
<feature type="compositionally biased region" description="Basic and acidic residues" evidence="1">
    <location>
        <begin position="21"/>
        <end position="30"/>
    </location>
</feature>
<organism evidence="2 3">
    <name type="scientific">Hibiscus sabdariffa</name>
    <name type="common">roselle</name>
    <dbReference type="NCBI Taxonomy" id="183260"/>
    <lineage>
        <taxon>Eukaryota</taxon>
        <taxon>Viridiplantae</taxon>
        <taxon>Streptophyta</taxon>
        <taxon>Embryophyta</taxon>
        <taxon>Tracheophyta</taxon>
        <taxon>Spermatophyta</taxon>
        <taxon>Magnoliopsida</taxon>
        <taxon>eudicotyledons</taxon>
        <taxon>Gunneridae</taxon>
        <taxon>Pentapetalae</taxon>
        <taxon>rosids</taxon>
        <taxon>malvids</taxon>
        <taxon>Malvales</taxon>
        <taxon>Malvaceae</taxon>
        <taxon>Malvoideae</taxon>
        <taxon>Hibiscus</taxon>
    </lineage>
</organism>
<protein>
    <submittedName>
        <fullName evidence="2">Uncharacterized protein</fullName>
    </submittedName>
</protein>
<sequence length="117" mass="13110">MKVDNGSKQNNAESMMSEQGSCRRQEKEVLESVSCRGTIPRRGRDRAIHREKKKVKGCETSELSGRSLSDSDLVYCWELSIKEAKKALSLGKSLGVQIDGDEEEAVRELARLDLSEH</sequence>
<dbReference type="Proteomes" id="UP001396334">
    <property type="component" value="Unassembled WGS sequence"/>
</dbReference>
<evidence type="ECO:0000313" key="2">
    <source>
        <dbReference type="EMBL" id="KAK8999283.1"/>
    </source>
</evidence>
<reference evidence="2 3" key="1">
    <citation type="journal article" date="2024" name="G3 (Bethesda)">
        <title>Genome assembly of Hibiscus sabdariffa L. provides insights into metabolisms of medicinal natural products.</title>
        <authorList>
            <person name="Kim T."/>
        </authorList>
    </citation>
    <scope>NUCLEOTIDE SEQUENCE [LARGE SCALE GENOMIC DNA]</scope>
    <source>
        <strain evidence="2">TK-2024</strain>
        <tissue evidence="2">Old leaves</tissue>
    </source>
</reference>
<feature type="compositionally biased region" description="Basic residues" evidence="1">
    <location>
        <begin position="39"/>
        <end position="55"/>
    </location>
</feature>
<comment type="caution">
    <text evidence="2">The sequence shown here is derived from an EMBL/GenBank/DDBJ whole genome shotgun (WGS) entry which is preliminary data.</text>
</comment>
<evidence type="ECO:0000313" key="3">
    <source>
        <dbReference type="Proteomes" id="UP001396334"/>
    </source>
</evidence>
<proteinExistence type="predicted"/>
<dbReference type="EMBL" id="JBBPBN010000040">
    <property type="protein sequence ID" value="KAK8999283.1"/>
    <property type="molecule type" value="Genomic_DNA"/>
</dbReference>